<dbReference type="PANTHER" id="PTHR43283">
    <property type="entry name" value="BETA-LACTAMASE-RELATED"/>
    <property type="match status" value="1"/>
</dbReference>
<evidence type="ECO:0000256" key="2">
    <source>
        <dbReference type="ARBA" id="ARBA00022801"/>
    </source>
</evidence>
<dbReference type="EMBL" id="LFIV01000036">
    <property type="protein sequence ID" value="KZL74084.1"/>
    <property type="molecule type" value="Genomic_DNA"/>
</dbReference>
<evidence type="ECO:0000259" key="3">
    <source>
        <dbReference type="Pfam" id="PF00144"/>
    </source>
</evidence>
<dbReference type="PANTHER" id="PTHR43283:SF17">
    <property type="entry name" value="(LOVD), PUTATIVE (AFU_ORTHOLOGUE AFUA_5G00920)-RELATED"/>
    <property type="match status" value="1"/>
</dbReference>
<dbReference type="STRING" id="708197.A0A166V2F3"/>
<protein>
    <submittedName>
        <fullName evidence="4">Beta-lactamase-type transpeptidase</fullName>
    </submittedName>
</protein>
<name>A0A166V2F3_9PEZI</name>
<comment type="similarity">
    <text evidence="1">Belongs to the class-A beta-lactamase family.</text>
</comment>
<reference evidence="4 5" key="1">
    <citation type="submission" date="2015-06" db="EMBL/GenBank/DDBJ databases">
        <title>Survival trade-offs in plant roots during colonization by closely related pathogenic and mutualistic fungi.</title>
        <authorList>
            <person name="Hacquard S."/>
            <person name="Kracher B."/>
            <person name="Hiruma K."/>
            <person name="Weinman A."/>
            <person name="Muench P."/>
            <person name="Garrido Oter R."/>
            <person name="Ver Loren van Themaat E."/>
            <person name="Dallerey J.-F."/>
            <person name="Damm U."/>
            <person name="Henrissat B."/>
            <person name="Lespinet O."/>
            <person name="Thon M."/>
            <person name="Kemen E."/>
            <person name="McHardy A.C."/>
            <person name="Schulze-Lefert P."/>
            <person name="O'Connell R.J."/>
        </authorList>
    </citation>
    <scope>NUCLEOTIDE SEQUENCE [LARGE SCALE GENOMIC DNA]</scope>
    <source>
        <strain evidence="4 5">0861</strain>
    </source>
</reference>
<accession>A0A166V2F3</accession>
<dbReference type="Gene3D" id="3.40.710.10">
    <property type="entry name" value="DD-peptidase/beta-lactamase superfamily"/>
    <property type="match status" value="1"/>
</dbReference>
<dbReference type="GO" id="GO:0016787">
    <property type="term" value="F:hydrolase activity"/>
    <property type="evidence" value="ECO:0007669"/>
    <property type="project" value="UniProtKB-KW"/>
</dbReference>
<keyword evidence="2" id="KW-0378">Hydrolase</keyword>
<dbReference type="Pfam" id="PF00144">
    <property type="entry name" value="Beta-lactamase"/>
    <property type="match status" value="1"/>
</dbReference>
<evidence type="ECO:0000256" key="1">
    <source>
        <dbReference type="ARBA" id="ARBA00009009"/>
    </source>
</evidence>
<organism evidence="4 5">
    <name type="scientific">Colletotrichum tofieldiae</name>
    <dbReference type="NCBI Taxonomy" id="708197"/>
    <lineage>
        <taxon>Eukaryota</taxon>
        <taxon>Fungi</taxon>
        <taxon>Dikarya</taxon>
        <taxon>Ascomycota</taxon>
        <taxon>Pezizomycotina</taxon>
        <taxon>Sordariomycetes</taxon>
        <taxon>Hypocreomycetidae</taxon>
        <taxon>Glomerellales</taxon>
        <taxon>Glomerellaceae</taxon>
        <taxon>Colletotrichum</taxon>
        <taxon>Colletotrichum spaethianum species complex</taxon>
    </lineage>
</organism>
<sequence length="133" mass="14468">MASTLDAILANYTAAGDNTKDRILGAAFIVVNKDGVLYSNSAGRIDFAADARPWELDSFTYVASMTKLITSTAIMQLVERGLVGLDDDMRTIVPQLAGMQILRGFHGDEQPILEDNDTPITLRHVVTSHKTTT</sequence>
<evidence type="ECO:0000313" key="5">
    <source>
        <dbReference type="Proteomes" id="UP000076552"/>
    </source>
</evidence>
<feature type="domain" description="Beta-lactamase-related" evidence="3">
    <location>
        <begin position="18"/>
        <end position="127"/>
    </location>
</feature>
<dbReference type="AlphaFoldDB" id="A0A166V2F3"/>
<dbReference type="InterPro" id="IPR050789">
    <property type="entry name" value="Diverse_Enzym_Activities"/>
</dbReference>
<dbReference type="SUPFAM" id="SSF56601">
    <property type="entry name" value="beta-lactamase/transpeptidase-like"/>
    <property type="match status" value="1"/>
</dbReference>
<dbReference type="Proteomes" id="UP000076552">
    <property type="component" value="Unassembled WGS sequence"/>
</dbReference>
<proteinExistence type="inferred from homology"/>
<comment type="caution">
    <text evidence="4">The sequence shown here is derived from an EMBL/GenBank/DDBJ whole genome shotgun (WGS) entry which is preliminary data.</text>
</comment>
<keyword evidence="5" id="KW-1185">Reference proteome</keyword>
<dbReference type="InterPro" id="IPR012338">
    <property type="entry name" value="Beta-lactam/transpept-like"/>
</dbReference>
<dbReference type="InterPro" id="IPR001466">
    <property type="entry name" value="Beta-lactam-related"/>
</dbReference>
<evidence type="ECO:0000313" key="4">
    <source>
        <dbReference type="EMBL" id="KZL74084.1"/>
    </source>
</evidence>
<gene>
    <name evidence="4" type="ORF">CT0861_09184</name>
</gene>